<evidence type="ECO:0000313" key="4">
    <source>
        <dbReference type="Proteomes" id="UP000177167"/>
    </source>
</evidence>
<name>A0A1F8F9A9_9BACT</name>
<evidence type="ECO:0000256" key="1">
    <source>
        <dbReference type="SAM" id="Phobius"/>
    </source>
</evidence>
<dbReference type="GO" id="GO:0004175">
    <property type="term" value="F:endopeptidase activity"/>
    <property type="evidence" value="ECO:0007669"/>
    <property type="project" value="UniProtKB-ARBA"/>
</dbReference>
<dbReference type="InterPro" id="IPR003675">
    <property type="entry name" value="Rce1/LyrA-like_dom"/>
</dbReference>
<comment type="caution">
    <text evidence="3">The sequence shown here is derived from an EMBL/GenBank/DDBJ whole genome shotgun (WGS) entry which is preliminary data.</text>
</comment>
<protein>
    <recommendedName>
        <fullName evidence="2">CAAX prenyl protease 2/Lysostaphin resistance protein A-like domain-containing protein</fullName>
    </recommendedName>
</protein>
<accession>A0A1F8F9A9</accession>
<dbReference type="AlphaFoldDB" id="A0A1F8F9A9"/>
<keyword evidence="1" id="KW-0472">Membrane</keyword>
<dbReference type="EMBL" id="MGJP01000028">
    <property type="protein sequence ID" value="OGN09725.1"/>
    <property type="molecule type" value="Genomic_DNA"/>
</dbReference>
<sequence length="188" mass="21643">MSDPNPIKIDALLDPYREVWNLIFKGTVFNAIVSLSLIGALTLLGKFEGIEQFNTEGLSSRAYFNSLSFANFWIFFREYCAMIPIAEEVFWRFPVFVFVTLNFGQFFRSRKLAKCALWLSLMIPTWFWASGHVPLPIPVFITGLTYGWLIIKTKPSWPWPAIACHSLSNLSLYVLVKILQVFEYAPIN</sequence>
<reference evidence="3 4" key="1">
    <citation type="journal article" date="2016" name="Nat. Commun.">
        <title>Thousands of microbial genomes shed light on interconnected biogeochemical processes in an aquifer system.</title>
        <authorList>
            <person name="Anantharaman K."/>
            <person name="Brown C.T."/>
            <person name="Hug L.A."/>
            <person name="Sharon I."/>
            <person name="Castelle C.J."/>
            <person name="Probst A.J."/>
            <person name="Thomas B.C."/>
            <person name="Singh A."/>
            <person name="Wilkins M.J."/>
            <person name="Karaoz U."/>
            <person name="Brodie E.L."/>
            <person name="Williams K.H."/>
            <person name="Hubbard S.S."/>
            <person name="Banfield J.F."/>
        </authorList>
    </citation>
    <scope>NUCLEOTIDE SEQUENCE [LARGE SCALE GENOMIC DNA]</scope>
</reference>
<proteinExistence type="predicted"/>
<feature type="domain" description="CAAX prenyl protease 2/Lysostaphin resistance protein A-like" evidence="2">
    <location>
        <begin position="72"/>
        <end position="170"/>
    </location>
</feature>
<evidence type="ECO:0000313" key="3">
    <source>
        <dbReference type="EMBL" id="OGN09725.1"/>
    </source>
</evidence>
<dbReference type="Pfam" id="PF02517">
    <property type="entry name" value="Rce1-like"/>
    <property type="match status" value="1"/>
</dbReference>
<organism evidence="3 4">
    <name type="scientific">Candidatus Yanofskybacteria bacterium RIFCSPHIGHO2_02_FULL_41_11</name>
    <dbReference type="NCBI Taxonomy" id="1802675"/>
    <lineage>
        <taxon>Bacteria</taxon>
        <taxon>Candidatus Yanofskyibacteriota</taxon>
    </lineage>
</organism>
<feature type="transmembrane region" description="Helical" evidence="1">
    <location>
        <begin position="135"/>
        <end position="151"/>
    </location>
</feature>
<feature type="transmembrane region" description="Helical" evidence="1">
    <location>
        <begin position="22"/>
        <end position="44"/>
    </location>
</feature>
<keyword evidence="1" id="KW-0812">Transmembrane</keyword>
<evidence type="ECO:0000259" key="2">
    <source>
        <dbReference type="Pfam" id="PF02517"/>
    </source>
</evidence>
<keyword evidence="1" id="KW-1133">Transmembrane helix</keyword>
<gene>
    <name evidence="3" type="ORF">A3J46_02705</name>
</gene>
<dbReference type="Proteomes" id="UP000177167">
    <property type="component" value="Unassembled WGS sequence"/>
</dbReference>
<dbReference type="GO" id="GO:0080120">
    <property type="term" value="P:CAAX-box protein maturation"/>
    <property type="evidence" value="ECO:0007669"/>
    <property type="project" value="UniProtKB-ARBA"/>
</dbReference>